<dbReference type="Proteomes" id="UP001206983">
    <property type="component" value="Unassembled WGS sequence"/>
</dbReference>
<gene>
    <name evidence="2" type="ORF">PV02_05735</name>
</gene>
<evidence type="ECO:0000313" key="2">
    <source>
        <dbReference type="EMBL" id="MCQ6962626.1"/>
    </source>
</evidence>
<accession>A0AAE3HAA7</accession>
<reference evidence="2 3" key="1">
    <citation type="journal article" date="2011" name="Appl. Environ. Microbiol.">
        <title>Methanogenic archaea isolated from Taiwan's Chelungpu fault.</title>
        <authorList>
            <person name="Wu S.Y."/>
            <person name="Lai M.C."/>
        </authorList>
    </citation>
    <scope>NUCLEOTIDE SEQUENCE [LARGE SCALE GENOMIC DNA]</scope>
    <source>
        <strain evidence="2 3">St545Mb</strain>
    </source>
</reference>
<organism evidence="2 3">
    <name type="scientific">Methanolobus chelungpuianus</name>
    <dbReference type="NCBI Taxonomy" id="502115"/>
    <lineage>
        <taxon>Archaea</taxon>
        <taxon>Methanobacteriati</taxon>
        <taxon>Methanobacteriota</taxon>
        <taxon>Stenosarchaea group</taxon>
        <taxon>Methanomicrobia</taxon>
        <taxon>Methanosarcinales</taxon>
        <taxon>Methanosarcinaceae</taxon>
        <taxon>Methanolobus</taxon>
    </lineage>
</organism>
<keyword evidence="3" id="KW-1185">Reference proteome</keyword>
<dbReference type="EMBL" id="JTEO01000004">
    <property type="protein sequence ID" value="MCQ6962626.1"/>
    <property type="molecule type" value="Genomic_DNA"/>
</dbReference>
<name>A0AAE3HAA7_9EURY</name>
<comment type="caution">
    <text evidence="2">The sequence shown here is derived from an EMBL/GenBank/DDBJ whole genome shotgun (WGS) entry which is preliminary data.</text>
</comment>
<dbReference type="RefSeq" id="WP_256622434.1">
    <property type="nucleotide sequence ID" value="NZ_JTEO01000004.1"/>
</dbReference>
<protein>
    <submittedName>
        <fullName evidence="2">Uncharacterized protein</fullName>
    </submittedName>
</protein>
<sequence>MAKKSNKGLLDMNPFGETKGPKTSKGQMNKMMTGDGRRNFENLSFDDKISCIAGLGVSKKKQTKKGK</sequence>
<dbReference type="AlphaFoldDB" id="A0AAE3HAA7"/>
<feature type="region of interest" description="Disordered" evidence="1">
    <location>
        <begin position="1"/>
        <end position="39"/>
    </location>
</feature>
<evidence type="ECO:0000313" key="3">
    <source>
        <dbReference type="Proteomes" id="UP001206983"/>
    </source>
</evidence>
<proteinExistence type="predicted"/>
<evidence type="ECO:0000256" key="1">
    <source>
        <dbReference type="SAM" id="MobiDB-lite"/>
    </source>
</evidence>